<keyword evidence="5 8" id="KW-0521">NADP</keyword>
<evidence type="ECO:0000256" key="4">
    <source>
        <dbReference type="ARBA" id="ARBA00022563"/>
    </source>
</evidence>
<keyword evidence="11" id="KW-1185">Reference proteome</keyword>
<protein>
    <recommendedName>
        <fullName evidence="3 8">Dihydrofolate reductase</fullName>
        <ecNumber evidence="3 8">1.5.1.3</ecNumber>
    </recommendedName>
</protein>
<dbReference type="InterPro" id="IPR012259">
    <property type="entry name" value="DHFR"/>
</dbReference>
<evidence type="ECO:0000256" key="5">
    <source>
        <dbReference type="ARBA" id="ARBA00022857"/>
    </source>
</evidence>
<evidence type="ECO:0000256" key="1">
    <source>
        <dbReference type="ARBA" id="ARBA00004903"/>
    </source>
</evidence>
<dbReference type="CDD" id="cd00209">
    <property type="entry name" value="DHFR"/>
    <property type="match status" value="1"/>
</dbReference>
<dbReference type="Gene3D" id="3.40.430.10">
    <property type="entry name" value="Dihydrofolate Reductase, subunit A"/>
    <property type="match status" value="1"/>
</dbReference>
<dbReference type="PIRSF" id="PIRSF000194">
    <property type="entry name" value="DHFR"/>
    <property type="match status" value="1"/>
</dbReference>
<dbReference type="PRINTS" id="PR00070">
    <property type="entry name" value="DHFR"/>
</dbReference>
<comment type="similarity">
    <text evidence="2 8">Belongs to the dihydrofolate reductase family.</text>
</comment>
<dbReference type="InterPro" id="IPR024072">
    <property type="entry name" value="DHFR-like_dom_sf"/>
</dbReference>
<organism evidence="10 11">
    <name type="scientific">Pseudaquabacterium terrae</name>
    <dbReference type="NCBI Taxonomy" id="2732868"/>
    <lineage>
        <taxon>Bacteria</taxon>
        <taxon>Pseudomonadati</taxon>
        <taxon>Pseudomonadota</taxon>
        <taxon>Betaproteobacteria</taxon>
        <taxon>Burkholderiales</taxon>
        <taxon>Sphaerotilaceae</taxon>
        <taxon>Pseudaquabacterium</taxon>
    </lineage>
</organism>
<evidence type="ECO:0000313" key="11">
    <source>
        <dbReference type="Proteomes" id="UP000737171"/>
    </source>
</evidence>
<comment type="catalytic activity">
    <reaction evidence="8">
        <text>(6S)-5,6,7,8-tetrahydrofolate + NADP(+) = 7,8-dihydrofolate + NADPH + H(+)</text>
        <dbReference type="Rhea" id="RHEA:15009"/>
        <dbReference type="ChEBI" id="CHEBI:15378"/>
        <dbReference type="ChEBI" id="CHEBI:57451"/>
        <dbReference type="ChEBI" id="CHEBI:57453"/>
        <dbReference type="ChEBI" id="CHEBI:57783"/>
        <dbReference type="ChEBI" id="CHEBI:58349"/>
        <dbReference type="EC" id="1.5.1.3"/>
    </reaction>
</comment>
<dbReference type="EMBL" id="JABRWJ010000004">
    <property type="protein sequence ID" value="NRF68369.1"/>
    <property type="molecule type" value="Genomic_DNA"/>
</dbReference>
<dbReference type="InterPro" id="IPR001796">
    <property type="entry name" value="DHFR_dom"/>
</dbReference>
<comment type="function">
    <text evidence="7 8">Key enzyme in folate metabolism. Catalyzes an essential reaction for de novo glycine and purine synthesis, and for DNA precursor synthesis.</text>
</comment>
<name>A0ABX2EIC8_9BURK</name>
<evidence type="ECO:0000256" key="2">
    <source>
        <dbReference type="ARBA" id="ARBA00009539"/>
    </source>
</evidence>
<dbReference type="Pfam" id="PF00186">
    <property type="entry name" value="DHFR_1"/>
    <property type="match status" value="1"/>
</dbReference>
<keyword evidence="6 8" id="KW-0560">Oxidoreductase</keyword>
<accession>A0ABX2EIC8</accession>
<gene>
    <name evidence="10" type="ORF">HLB44_15350</name>
</gene>
<dbReference type="RefSeq" id="WP_173123949.1">
    <property type="nucleotide sequence ID" value="NZ_JABRWJ010000004.1"/>
</dbReference>
<dbReference type="Proteomes" id="UP000737171">
    <property type="component" value="Unassembled WGS sequence"/>
</dbReference>
<dbReference type="SUPFAM" id="SSF53597">
    <property type="entry name" value="Dihydrofolate reductase-like"/>
    <property type="match status" value="1"/>
</dbReference>
<comment type="pathway">
    <text evidence="1 8">Cofactor biosynthesis; tetrahydrofolate biosynthesis; 5,6,7,8-tetrahydrofolate from 7,8-dihydrofolate: step 1/1.</text>
</comment>
<evidence type="ECO:0000259" key="9">
    <source>
        <dbReference type="PROSITE" id="PS51330"/>
    </source>
</evidence>
<feature type="domain" description="DHFR" evidence="9">
    <location>
        <begin position="7"/>
        <end position="168"/>
    </location>
</feature>
<evidence type="ECO:0000313" key="10">
    <source>
        <dbReference type="EMBL" id="NRF68369.1"/>
    </source>
</evidence>
<sequence>MAAPKPEIALIAAVARNGVIGDGNRLLWRLPEDMRYLREQTSGHPVIMGRKTWDSLPERFRPLPGRTNIVVTRQRGWSASGAVVVHGLDEAIAAAGAVPRLFVIGGSELYAAALPIADELLLTELDADFDGDVHFPPWDRAQFTETARALHHAAPPNAFDFAFVRYRRRTSPSVG</sequence>
<dbReference type="PANTHER" id="PTHR48069">
    <property type="entry name" value="DIHYDROFOLATE REDUCTASE"/>
    <property type="match status" value="1"/>
</dbReference>
<keyword evidence="4 8" id="KW-0554">One-carbon metabolism</keyword>
<proteinExistence type="inferred from homology"/>
<evidence type="ECO:0000256" key="6">
    <source>
        <dbReference type="ARBA" id="ARBA00023002"/>
    </source>
</evidence>
<evidence type="ECO:0000256" key="3">
    <source>
        <dbReference type="ARBA" id="ARBA00012856"/>
    </source>
</evidence>
<reference evidence="10 11" key="1">
    <citation type="submission" date="2020-05" db="EMBL/GenBank/DDBJ databases">
        <title>Aquincola sp. isolate from soil.</title>
        <authorList>
            <person name="Han J."/>
            <person name="Kim D.-U."/>
        </authorList>
    </citation>
    <scope>NUCLEOTIDE SEQUENCE [LARGE SCALE GENOMIC DNA]</scope>
    <source>
        <strain evidence="10 11">S2</strain>
    </source>
</reference>
<dbReference type="PROSITE" id="PS51330">
    <property type="entry name" value="DHFR_2"/>
    <property type="match status" value="1"/>
</dbReference>
<evidence type="ECO:0000256" key="8">
    <source>
        <dbReference type="PIRNR" id="PIRNR000194"/>
    </source>
</evidence>
<evidence type="ECO:0000256" key="7">
    <source>
        <dbReference type="ARBA" id="ARBA00025067"/>
    </source>
</evidence>
<dbReference type="EC" id="1.5.1.3" evidence="3 8"/>
<dbReference type="PANTHER" id="PTHR48069:SF3">
    <property type="entry name" value="DIHYDROFOLATE REDUCTASE"/>
    <property type="match status" value="1"/>
</dbReference>
<comment type="caution">
    <text evidence="10">The sequence shown here is derived from an EMBL/GenBank/DDBJ whole genome shotgun (WGS) entry which is preliminary data.</text>
</comment>